<protein>
    <submittedName>
        <fullName evidence="7">Phosphatidylinositol N-acetylglucosaminyltransferase</fullName>
        <ecNumber evidence="7">2.4.1.198</ecNumber>
    </submittedName>
</protein>
<dbReference type="PANTHER" id="PTHR47681:SF3">
    <property type="entry name" value="PHOSPHATIDYLINOSITOL N-ACETYLGLUCOSAMINYLTRANSFERASE SUBUNIT P-RELATED"/>
    <property type="match status" value="1"/>
</dbReference>
<accession>A0A7C8Z3X5</accession>
<reference evidence="7" key="2">
    <citation type="submission" date="2020-07" db="EMBL/GenBank/DDBJ databases">
        <authorList>
            <person name="Vera ALvarez R."/>
            <person name="Arias-Moreno D.M."/>
            <person name="Jimenez-Jacinto V."/>
            <person name="Jimenez-Bremont J.F."/>
            <person name="Swaminathan K."/>
            <person name="Moose S.P."/>
            <person name="Guerrero-Gonzalez M.L."/>
            <person name="Marino-Ramirez L."/>
            <person name="Landsman D."/>
            <person name="Rodriguez-Kessler M."/>
            <person name="Delgado-Sanchez P."/>
        </authorList>
    </citation>
    <scope>NUCLEOTIDE SEQUENCE</scope>
    <source>
        <tissue evidence="7">Cladode</tissue>
    </source>
</reference>
<feature type="transmembrane region" description="Helical" evidence="5">
    <location>
        <begin position="98"/>
        <end position="118"/>
    </location>
</feature>
<feature type="transmembrane region" description="Helical" evidence="5">
    <location>
        <begin position="56"/>
        <end position="78"/>
    </location>
</feature>
<reference evidence="7" key="1">
    <citation type="journal article" date="2013" name="J. Plant Res.">
        <title>Effect of fungi and light on seed germination of three Opuntia species from semiarid lands of central Mexico.</title>
        <authorList>
            <person name="Delgado-Sanchez P."/>
            <person name="Jimenez-Bremont J.F."/>
            <person name="Guerrero-Gonzalez Mde L."/>
            <person name="Flores J."/>
        </authorList>
    </citation>
    <scope>NUCLEOTIDE SEQUENCE</scope>
    <source>
        <tissue evidence="7">Cladode</tissue>
    </source>
</reference>
<evidence type="ECO:0000259" key="6">
    <source>
        <dbReference type="Pfam" id="PF08510"/>
    </source>
</evidence>
<keyword evidence="3 5" id="KW-1133">Transmembrane helix</keyword>
<keyword evidence="7" id="KW-0328">Glycosyltransferase</keyword>
<keyword evidence="2 5" id="KW-0812">Transmembrane</keyword>
<name>A0A7C8Z3X5_OPUST</name>
<dbReference type="EC" id="2.4.1.198" evidence="7"/>
<dbReference type="EMBL" id="GISG01086207">
    <property type="protein sequence ID" value="MBA4633277.1"/>
    <property type="molecule type" value="Transcribed_RNA"/>
</dbReference>
<proteinExistence type="predicted"/>
<evidence type="ECO:0000256" key="1">
    <source>
        <dbReference type="ARBA" id="ARBA00004141"/>
    </source>
</evidence>
<dbReference type="PANTHER" id="PTHR47681">
    <property type="entry name" value="PHOSPHATIDYLINOSITOL N-ACETYLGLUCOSAMINYLTRANSFERASE SUBUNIT P-RELATED"/>
    <property type="match status" value="1"/>
</dbReference>
<organism evidence="7">
    <name type="scientific">Opuntia streptacantha</name>
    <name type="common">Prickly pear cactus</name>
    <name type="synonym">Opuntia cardona</name>
    <dbReference type="NCBI Taxonomy" id="393608"/>
    <lineage>
        <taxon>Eukaryota</taxon>
        <taxon>Viridiplantae</taxon>
        <taxon>Streptophyta</taxon>
        <taxon>Embryophyta</taxon>
        <taxon>Tracheophyta</taxon>
        <taxon>Spermatophyta</taxon>
        <taxon>Magnoliopsida</taxon>
        <taxon>eudicotyledons</taxon>
        <taxon>Gunneridae</taxon>
        <taxon>Pentapetalae</taxon>
        <taxon>Caryophyllales</taxon>
        <taxon>Cactineae</taxon>
        <taxon>Cactaceae</taxon>
        <taxon>Opuntioideae</taxon>
        <taxon>Opuntia</taxon>
    </lineage>
</organism>
<dbReference type="AlphaFoldDB" id="A0A7C8Z3X5"/>
<evidence type="ECO:0000256" key="5">
    <source>
        <dbReference type="SAM" id="Phobius"/>
    </source>
</evidence>
<dbReference type="Pfam" id="PF08510">
    <property type="entry name" value="PIG-P"/>
    <property type="match status" value="1"/>
</dbReference>
<sequence>MEDTYLVNSPKQDPYPVNSPRRVLSLSRKRSSFLDVNDKPSGFGLSGQHGPKPAEVYGFVGSITTVVATAIFFIWAYFPEQWLHYIGIHYYPSRYWALAVPSYFMVLVVLALGFYIGLNFMATPPPTSSNVIFDEHSREPQMVASQTRKDDQPIEPISDIGIDQINELMFRDLK</sequence>
<feature type="domain" description="PIG-P" evidence="6">
    <location>
        <begin position="54"/>
        <end position="170"/>
    </location>
</feature>
<comment type="subcellular location">
    <subcellularLocation>
        <location evidence="1">Membrane</location>
        <topology evidence="1">Multi-pass membrane protein</topology>
    </subcellularLocation>
</comment>
<evidence type="ECO:0000313" key="7">
    <source>
        <dbReference type="EMBL" id="MBA4633277.1"/>
    </source>
</evidence>
<keyword evidence="7" id="KW-0808">Transferase</keyword>
<dbReference type="EMBL" id="GISG01086206">
    <property type="protein sequence ID" value="MBA4633276.1"/>
    <property type="molecule type" value="Transcribed_RNA"/>
</dbReference>
<evidence type="ECO:0000256" key="3">
    <source>
        <dbReference type="ARBA" id="ARBA00022989"/>
    </source>
</evidence>
<dbReference type="GO" id="GO:0016020">
    <property type="term" value="C:membrane"/>
    <property type="evidence" value="ECO:0007669"/>
    <property type="project" value="UniProtKB-SubCell"/>
</dbReference>
<evidence type="ECO:0000256" key="4">
    <source>
        <dbReference type="ARBA" id="ARBA00023136"/>
    </source>
</evidence>
<dbReference type="GO" id="GO:0017176">
    <property type="term" value="F:phosphatidylinositol N-acetylglucosaminyltransferase activity"/>
    <property type="evidence" value="ECO:0007669"/>
    <property type="project" value="UniProtKB-EC"/>
</dbReference>
<dbReference type="InterPro" id="IPR013717">
    <property type="entry name" value="PIG-P"/>
</dbReference>
<evidence type="ECO:0000256" key="2">
    <source>
        <dbReference type="ARBA" id="ARBA00022692"/>
    </source>
</evidence>
<keyword evidence="4 5" id="KW-0472">Membrane</keyword>